<dbReference type="EMBL" id="JARPUR010000002">
    <property type="protein sequence ID" value="KAK4882422.1"/>
    <property type="molecule type" value="Genomic_DNA"/>
</dbReference>
<keyword evidence="2 4" id="KW-0479">Metal-binding</keyword>
<keyword evidence="4" id="KW-0732">Signal</keyword>
<evidence type="ECO:0000313" key="7">
    <source>
        <dbReference type="Proteomes" id="UP001353858"/>
    </source>
</evidence>
<sequence>MLTLRSFVVVSVIVSVNCQNCAKSNGIRQSPVNINTLNLIYDWAPSLKWSFGYALTPESVYINNTGSSFSLTVKHKWPLEISSGVLDVPYKFDQLHFHWGDHNGIGSEHTIDGFTYPLEMHVVHSQNTKNDADQIVVVAYFFKVSSIPNLGLQSLLDKMLEAGPKKHEIFEIKPFALSQLLPEKFSYLTYKGSLTTPPYTESVTWIISTLELPISESQLDVFRETSKMDQGLKNNFRCGQDLNFRDVRLILEPVQYSHSSAHMLLQLFLFVAVVTALGPDCIQNPGAFQSPIDIDTKTALIKKIGKLEWSTGYNRLPENATLISNGHTVSLEMVSRYPMEIKFPLFPVKYKFIQLHFHWGNKFDVGSEHTMNNKSYPMEMHVVHTQTENLLYPKYIVLGYFLSLTRKGTTGLEEIIPAVVPAATTINAPIPVKRFKLLKFLGSHVFPYYTYQGSLTTTPYDESVRWIVAKNPLSITRKQLDVFYKAAQIEIDMLNNYRCTQDPKV</sequence>
<evidence type="ECO:0000313" key="6">
    <source>
        <dbReference type="EMBL" id="KAK4882422.1"/>
    </source>
</evidence>
<feature type="domain" description="Alpha-carbonic anhydrase" evidence="5">
    <location>
        <begin position="254"/>
        <end position="505"/>
    </location>
</feature>
<dbReference type="CDD" id="cd00326">
    <property type="entry name" value="alpha_CA"/>
    <property type="match status" value="2"/>
</dbReference>
<dbReference type="PANTHER" id="PTHR18952">
    <property type="entry name" value="CARBONIC ANHYDRASE"/>
    <property type="match status" value="1"/>
</dbReference>
<feature type="signal peptide" evidence="4">
    <location>
        <begin position="1"/>
        <end position="18"/>
    </location>
</feature>
<dbReference type="GO" id="GO:0004089">
    <property type="term" value="F:carbonate dehydratase activity"/>
    <property type="evidence" value="ECO:0007669"/>
    <property type="project" value="UniProtKB-UniRule"/>
</dbReference>
<comment type="similarity">
    <text evidence="1 4">Belongs to the alpha-carbonic anhydrase family.</text>
</comment>
<protein>
    <recommendedName>
        <fullName evidence="4">Carbonic anhydrase</fullName>
        <ecNumber evidence="4">4.2.1.1</ecNumber>
    </recommendedName>
</protein>
<dbReference type="InterPro" id="IPR023561">
    <property type="entry name" value="Carbonic_anhydrase_a-class"/>
</dbReference>
<dbReference type="InterPro" id="IPR018338">
    <property type="entry name" value="Carbonic_anhydrase_a-class_CS"/>
</dbReference>
<dbReference type="GO" id="GO:0008270">
    <property type="term" value="F:zinc ion binding"/>
    <property type="evidence" value="ECO:0007669"/>
    <property type="project" value="UniProtKB-UniRule"/>
</dbReference>
<dbReference type="GO" id="GO:0005737">
    <property type="term" value="C:cytoplasm"/>
    <property type="evidence" value="ECO:0007669"/>
    <property type="project" value="TreeGrafter"/>
</dbReference>
<feature type="domain" description="Alpha-carbonic anhydrase" evidence="5">
    <location>
        <begin position="1"/>
        <end position="251"/>
    </location>
</feature>
<dbReference type="InterPro" id="IPR001148">
    <property type="entry name" value="CA_dom"/>
</dbReference>
<dbReference type="Gene3D" id="3.10.200.10">
    <property type="entry name" value="Alpha carbonic anhydrase"/>
    <property type="match status" value="2"/>
</dbReference>
<name>A0AAN7SI29_9COLE</name>
<dbReference type="SMART" id="SM01057">
    <property type="entry name" value="Carb_anhydrase"/>
    <property type="match status" value="2"/>
</dbReference>
<dbReference type="Proteomes" id="UP001353858">
    <property type="component" value="Unassembled WGS sequence"/>
</dbReference>
<evidence type="ECO:0000259" key="5">
    <source>
        <dbReference type="PROSITE" id="PS51144"/>
    </source>
</evidence>
<proteinExistence type="inferred from homology"/>
<dbReference type="SUPFAM" id="SSF51069">
    <property type="entry name" value="Carbonic anhydrase"/>
    <property type="match status" value="2"/>
</dbReference>
<reference evidence="7" key="1">
    <citation type="submission" date="2023-01" db="EMBL/GenBank/DDBJ databases">
        <title>Key to firefly adult light organ development and bioluminescence: homeobox transcription factors regulate luciferase expression and transportation to peroxisome.</title>
        <authorList>
            <person name="Fu X."/>
        </authorList>
    </citation>
    <scope>NUCLEOTIDE SEQUENCE [LARGE SCALE GENOMIC DNA]</scope>
</reference>
<dbReference type="Pfam" id="PF00194">
    <property type="entry name" value="Carb_anhydrase"/>
    <property type="match status" value="2"/>
</dbReference>
<gene>
    <name evidence="6" type="ORF">RN001_005741</name>
</gene>
<dbReference type="InterPro" id="IPR036398">
    <property type="entry name" value="CA_dom_sf"/>
</dbReference>
<keyword evidence="7" id="KW-1185">Reference proteome</keyword>
<comment type="catalytic activity">
    <reaction evidence="4">
        <text>hydrogencarbonate + H(+) = CO2 + H2O</text>
        <dbReference type="Rhea" id="RHEA:10748"/>
        <dbReference type="ChEBI" id="CHEBI:15377"/>
        <dbReference type="ChEBI" id="CHEBI:15378"/>
        <dbReference type="ChEBI" id="CHEBI:16526"/>
        <dbReference type="ChEBI" id="CHEBI:17544"/>
        <dbReference type="EC" id="4.2.1.1"/>
    </reaction>
</comment>
<evidence type="ECO:0000256" key="3">
    <source>
        <dbReference type="ARBA" id="ARBA00022833"/>
    </source>
</evidence>
<organism evidence="6 7">
    <name type="scientific">Aquatica leii</name>
    <dbReference type="NCBI Taxonomy" id="1421715"/>
    <lineage>
        <taxon>Eukaryota</taxon>
        <taxon>Metazoa</taxon>
        <taxon>Ecdysozoa</taxon>
        <taxon>Arthropoda</taxon>
        <taxon>Hexapoda</taxon>
        <taxon>Insecta</taxon>
        <taxon>Pterygota</taxon>
        <taxon>Neoptera</taxon>
        <taxon>Endopterygota</taxon>
        <taxon>Coleoptera</taxon>
        <taxon>Polyphaga</taxon>
        <taxon>Elateriformia</taxon>
        <taxon>Elateroidea</taxon>
        <taxon>Lampyridae</taxon>
        <taxon>Luciolinae</taxon>
        <taxon>Aquatica</taxon>
    </lineage>
</organism>
<dbReference type="PROSITE" id="PS51144">
    <property type="entry name" value="ALPHA_CA_2"/>
    <property type="match status" value="2"/>
</dbReference>
<comment type="cofactor">
    <cofactor evidence="4">
        <name>Zn(2+)</name>
        <dbReference type="ChEBI" id="CHEBI:29105"/>
    </cofactor>
</comment>
<comment type="function">
    <text evidence="4">Reversible hydration of carbon dioxide.</text>
</comment>
<evidence type="ECO:0000256" key="1">
    <source>
        <dbReference type="ARBA" id="ARBA00010718"/>
    </source>
</evidence>
<feature type="chain" id="PRO_5042664034" description="Carbonic anhydrase" evidence="4">
    <location>
        <begin position="19"/>
        <end position="505"/>
    </location>
</feature>
<evidence type="ECO:0000256" key="2">
    <source>
        <dbReference type="ARBA" id="ARBA00022723"/>
    </source>
</evidence>
<dbReference type="PROSITE" id="PS00162">
    <property type="entry name" value="ALPHA_CA_1"/>
    <property type="match status" value="2"/>
</dbReference>
<evidence type="ECO:0000256" key="4">
    <source>
        <dbReference type="RuleBase" id="RU367011"/>
    </source>
</evidence>
<accession>A0AAN7SI29</accession>
<keyword evidence="4" id="KW-0456">Lyase</keyword>
<dbReference type="AlphaFoldDB" id="A0AAN7SI29"/>
<comment type="caution">
    <text evidence="6">The sequence shown here is derived from an EMBL/GenBank/DDBJ whole genome shotgun (WGS) entry which is preliminary data.</text>
</comment>
<keyword evidence="3 4" id="KW-0862">Zinc</keyword>
<dbReference type="PANTHER" id="PTHR18952:SF124">
    <property type="entry name" value="CARBONIC ANHYDRASE 7"/>
    <property type="match status" value="1"/>
</dbReference>
<dbReference type="EC" id="4.2.1.1" evidence="4"/>